<accession>A0AC59ZV99</accession>
<evidence type="ECO:0000313" key="2">
    <source>
        <dbReference type="Proteomes" id="UP001162501"/>
    </source>
</evidence>
<organism evidence="1 2">
    <name type="scientific">Rangifer tarandus platyrhynchus</name>
    <name type="common">Svalbard reindeer</name>
    <dbReference type="NCBI Taxonomy" id="3082113"/>
    <lineage>
        <taxon>Eukaryota</taxon>
        <taxon>Metazoa</taxon>
        <taxon>Chordata</taxon>
        <taxon>Craniata</taxon>
        <taxon>Vertebrata</taxon>
        <taxon>Euteleostomi</taxon>
        <taxon>Mammalia</taxon>
        <taxon>Eutheria</taxon>
        <taxon>Laurasiatheria</taxon>
        <taxon>Artiodactyla</taxon>
        <taxon>Ruminantia</taxon>
        <taxon>Pecora</taxon>
        <taxon>Cervidae</taxon>
        <taxon>Odocoileinae</taxon>
        <taxon>Rangifer</taxon>
    </lineage>
</organism>
<dbReference type="Proteomes" id="UP001162501">
    <property type="component" value="Chromosome 4"/>
</dbReference>
<evidence type="ECO:0000313" key="1">
    <source>
        <dbReference type="EMBL" id="CAN0505053.1"/>
    </source>
</evidence>
<reference evidence="1" key="1">
    <citation type="submission" date="2023-05" db="EMBL/GenBank/DDBJ databases">
        <authorList>
            <consortium name="ELIXIR-Norway"/>
        </authorList>
    </citation>
    <scope>NUCLEOTIDE SEQUENCE</scope>
</reference>
<dbReference type="EMBL" id="OX596088">
    <property type="protein sequence ID" value="CAN0505053.1"/>
    <property type="molecule type" value="Genomic_DNA"/>
</dbReference>
<protein>
    <submittedName>
        <fullName evidence="1">Uncharacterized protein</fullName>
    </submittedName>
</protein>
<proteinExistence type="predicted"/>
<name>A0AC59ZV99_RANTA</name>
<sequence>MFLAKRGHCLGCPFPPNLSVALSGQELFVAMILSNPPCLWRKCRADLECIFDLGDVFQGLMSRLPTTEQVIPVVIAVLSGVAATRTSYLSPRASGTCVSSPDSFLFCLIKFTF</sequence>
<reference evidence="1" key="2">
    <citation type="submission" date="2025-03" db="EMBL/GenBank/DDBJ databases">
        <authorList>
            <consortium name="ELIXIR-Norway"/>
            <consortium name="Elixir Norway"/>
        </authorList>
    </citation>
    <scope>NUCLEOTIDE SEQUENCE</scope>
</reference>
<gene>
    <name evidence="1" type="ORF">MRATA1EN22A_LOCUS22507</name>
</gene>